<evidence type="ECO:0000256" key="5">
    <source>
        <dbReference type="SAM" id="MobiDB-lite"/>
    </source>
</evidence>
<keyword evidence="8" id="KW-1185">Reference proteome</keyword>
<evidence type="ECO:0000256" key="4">
    <source>
        <dbReference type="PROSITE-ProRule" id="PRU00267"/>
    </source>
</evidence>
<organism evidence="7 8">
    <name type="scientific">Exaiptasia diaphana</name>
    <name type="common">Tropical sea anemone</name>
    <name type="synonym">Aiptasia pulchella</name>
    <dbReference type="NCBI Taxonomy" id="2652724"/>
    <lineage>
        <taxon>Eukaryota</taxon>
        <taxon>Metazoa</taxon>
        <taxon>Cnidaria</taxon>
        <taxon>Anthozoa</taxon>
        <taxon>Hexacorallia</taxon>
        <taxon>Actiniaria</taxon>
        <taxon>Aiptasiidae</taxon>
        <taxon>Exaiptasia</taxon>
    </lineage>
</organism>
<dbReference type="InterPro" id="IPR050140">
    <property type="entry name" value="SRY-related_HMG-box_TF-like"/>
</dbReference>
<dbReference type="EnsemblMetazoa" id="XM_021047943.2">
    <property type="protein sequence ID" value="XP_020903602.1"/>
    <property type="gene ID" value="LOC110242017"/>
</dbReference>
<feature type="compositionally biased region" description="Polar residues" evidence="5">
    <location>
        <begin position="9"/>
        <end position="18"/>
    </location>
</feature>
<dbReference type="CDD" id="cd22028">
    <property type="entry name" value="HMG-box_SoxA_SoxB_SoxG"/>
    <property type="match status" value="1"/>
</dbReference>
<dbReference type="EnsemblMetazoa" id="XM_021047946.2">
    <property type="protein sequence ID" value="XP_020903605.1"/>
    <property type="gene ID" value="LOC110242017"/>
</dbReference>
<dbReference type="OrthoDB" id="6247875at2759"/>
<dbReference type="GeneID" id="110242017"/>
<evidence type="ECO:0000313" key="7">
    <source>
        <dbReference type="EnsemblMetazoa" id="XP_020903603.1"/>
    </source>
</evidence>
<dbReference type="RefSeq" id="XP_020903602.1">
    <property type="nucleotide sequence ID" value="XM_021047943.2"/>
</dbReference>
<protein>
    <recommendedName>
        <fullName evidence="6">HMG box domain-containing protein</fullName>
    </recommendedName>
</protein>
<name>A0A913XFE5_EXADI</name>
<dbReference type="PROSITE" id="PS50118">
    <property type="entry name" value="HMG_BOX_2"/>
    <property type="match status" value="1"/>
</dbReference>
<feature type="compositionally biased region" description="Basic and acidic residues" evidence="5">
    <location>
        <begin position="19"/>
        <end position="31"/>
    </location>
</feature>
<dbReference type="GO" id="GO:0005634">
    <property type="term" value="C:nucleus"/>
    <property type="evidence" value="ECO:0007669"/>
    <property type="project" value="UniProtKB-SubCell"/>
</dbReference>
<keyword evidence="2 4" id="KW-0238">DNA-binding</keyword>
<dbReference type="EnsemblMetazoa" id="XM_021047945.2">
    <property type="protein sequence ID" value="XP_020903604.1"/>
    <property type="gene ID" value="LOC110242017"/>
</dbReference>
<dbReference type="RefSeq" id="XP_020903603.1">
    <property type="nucleotide sequence ID" value="XM_021047944.2"/>
</dbReference>
<evidence type="ECO:0000259" key="6">
    <source>
        <dbReference type="PROSITE" id="PS50118"/>
    </source>
</evidence>
<evidence type="ECO:0000256" key="3">
    <source>
        <dbReference type="ARBA" id="ARBA00023242"/>
    </source>
</evidence>
<evidence type="ECO:0000313" key="8">
    <source>
        <dbReference type="Proteomes" id="UP000887567"/>
    </source>
</evidence>
<dbReference type="RefSeq" id="XP_020903605.1">
    <property type="nucleotide sequence ID" value="XM_021047946.2"/>
</dbReference>
<dbReference type="GO" id="GO:0001228">
    <property type="term" value="F:DNA-binding transcription activator activity, RNA polymerase II-specific"/>
    <property type="evidence" value="ECO:0007669"/>
    <property type="project" value="TreeGrafter"/>
</dbReference>
<dbReference type="EnsemblMetazoa" id="XM_021047944.2">
    <property type="protein sequence ID" value="XP_020903603.1"/>
    <property type="gene ID" value="LOC110242017"/>
</dbReference>
<reference evidence="7" key="1">
    <citation type="submission" date="2022-11" db="UniProtKB">
        <authorList>
            <consortium name="EnsemblMetazoa"/>
        </authorList>
    </citation>
    <scope>IDENTIFICATION</scope>
</reference>
<dbReference type="KEGG" id="epa:110242017"/>
<dbReference type="GO" id="GO:0000978">
    <property type="term" value="F:RNA polymerase II cis-regulatory region sequence-specific DNA binding"/>
    <property type="evidence" value="ECO:0007669"/>
    <property type="project" value="TreeGrafter"/>
</dbReference>
<dbReference type="RefSeq" id="XP_020903604.1">
    <property type="nucleotide sequence ID" value="XM_021047945.2"/>
</dbReference>
<keyword evidence="3 4" id="KW-0539">Nucleus</keyword>
<dbReference type="PRINTS" id="PR00886">
    <property type="entry name" value="HIGHMOBLTY12"/>
</dbReference>
<dbReference type="AlphaFoldDB" id="A0A913XFE5"/>
<dbReference type="PANTHER" id="PTHR10270">
    <property type="entry name" value="SOX TRANSCRIPTION FACTOR"/>
    <property type="match status" value="1"/>
</dbReference>
<accession>A0A913XFE5</accession>
<dbReference type="Proteomes" id="UP000887567">
    <property type="component" value="Unplaced"/>
</dbReference>
<dbReference type="Pfam" id="PF00505">
    <property type="entry name" value="HMG_box"/>
    <property type="match status" value="1"/>
</dbReference>
<evidence type="ECO:0000256" key="2">
    <source>
        <dbReference type="ARBA" id="ARBA00023125"/>
    </source>
</evidence>
<dbReference type="InterPro" id="IPR036910">
    <property type="entry name" value="HMG_box_dom_sf"/>
</dbReference>
<proteinExistence type="predicted"/>
<dbReference type="SUPFAM" id="SSF47095">
    <property type="entry name" value="HMG-box"/>
    <property type="match status" value="1"/>
</dbReference>
<feature type="compositionally biased region" description="Polar residues" evidence="5">
    <location>
        <begin position="232"/>
        <end position="246"/>
    </location>
</feature>
<feature type="domain" description="HMG box" evidence="6">
    <location>
        <begin position="48"/>
        <end position="116"/>
    </location>
</feature>
<feature type="region of interest" description="Disordered" evidence="5">
    <location>
        <begin position="1"/>
        <end position="36"/>
    </location>
</feature>
<feature type="region of interest" description="Disordered" evidence="5">
    <location>
        <begin position="225"/>
        <end position="250"/>
    </location>
</feature>
<dbReference type="InterPro" id="IPR009071">
    <property type="entry name" value="HMG_box_dom"/>
</dbReference>
<evidence type="ECO:0000256" key="1">
    <source>
        <dbReference type="ARBA" id="ARBA00004123"/>
    </source>
</evidence>
<dbReference type="GO" id="GO:0030154">
    <property type="term" value="P:cell differentiation"/>
    <property type="evidence" value="ECO:0007669"/>
    <property type="project" value="TreeGrafter"/>
</dbReference>
<dbReference type="SMART" id="SM00398">
    <property type="entry name" value="HMG"/>
    <property type="match status" value="1"/>
</dbReference>
<dbReference type="FunFam" id="1.10.30.10:FF:000002">
    <property type="entry name" value="transcription factor Sox-2"/>
    <property type="match status" value="1"/>
</dbReference>
<comment type="subcellular location">
    <subcellularLocation>
        <location evidence="1">Nucleus</location>
    </subcellularLocation>
</comment>
<dbReference type="PANTHER" id="PTHR10270:SF324">
    <property type="entry name" value="SOX DOMAIN-CONTAINING PROTEIN DICHAETE-RELATED"/>
    <property type="match status" value="1"/>
</dbReference>
<dbReference type="Gene3D" id="1.10.30.10">
    <property type="entry name" value="High mobility group box domain"/>
    <property type="match status" value="1"/>
</dbReference>
<sequence length="283" mass="32154">MLPSPVIVHQSTVNQQQERTSDHLEHPRSDIRPNNNLEMSVMKPMDHVKRPMNAFMVWSREERRKIAQENPKMHNSEISKRLGTEWKQLTEEDKKPFMEEAKKLRAQHMKDYPDYKYRPRRKPKSLLKKADRYPFHLPCIPTPEEMAKCGTLPSTTSLLTESYSTGKPRPFLPVSSPYPYDINSLTSSPGHASLTGSRLERSLEIPSAIRPDLLSSGHLYPHSMLQPGNLPLSPSSSAVHGSSQLGPHSHLHAVQGANGQYSLPCNCSWQPQDVRRPVAYLLL</sequence>
<feature type="DNA-binding region" description="HMG box" evidence="4">
    <location>
        <begin position="48"/>
        <end position="116"/>
    </location>
</feature>
<dbReference type="OMA" id="RPDISSM"/>